<evidence type="ECO:0000256" key="6">
    <source>
        <dbReference type="RuleBase" id="RU361169"/>
    </source>
</evidence>
<dbReference type="InterPro" id="IPR011050">
    <property type="entry name" value="Pectin_lyase_fold/virulence"/>
</dbReference>
<reference evidence="9" key="1">
    <citation type="submission" date="2022-11" db="UniProtKB">
        <authorList>
            <consortium name="WormBaseParasite"/>
        </authorList>
    </citation>
    <scope>IDENTIFICATION</scope>
</reference>
<dbReference type="InterPro" id="IPR012334">
    <property type="entry name" value="Pectin_lyas_fold"/>
</dbReference>
<dbReference type="Gene3D" id="2.160.20.10">
    <property type="entry name" value="Single-stranded right-handed beta-helix, Pectin lyase-like"/>
    <property type="match status" value="2"/>
</dbReference>
<keyword evidence="7" id="KW-0732">Signal</keyword>
<evidence type="ECO:0000256" key="3">
    <source>
        <dbReference type="ARBA" id="ARBA00023157"/>
    </source>
</evidence>
<evidence type="ECO:0000256" key="1">
    <source>
        <dbReference type="ARBA" id="ARBA00008834"/>
    </source>
</evidence>
<evidence type="ECO:0000256" key="4">
    <source>
        <dbReference type="ARBA" id="ARBA00023180"/>
    </source>
</evidence>
<dbReference type="PANTHER" id="PTHR31736">
    <property type="match status" value="1"/>
</dbReference>
<evidence type="ECO:0000256" key="2">
    <source>
        <dbReference type="ARBA" id="ARBA00022801"/>
    </source>
</evidence>
<dbReference type="GO" id="GO:0004650">
    <property type="term" value="F:polygalacturonase activity"/>
    <property type="evidence" value="ECO:0007669"/>
    <property type="project" value="InterPro"/>
</dbReference>
<dbReference type="Pfam" id="PF00295">
    <property type="entry name" value="Glyco_hydro_28"/>
    <property type="match status" value="2"/>
</dbReference>
<keyword evidence="2 6" id="KW-0378">Hydrolase</keyword>
<sequence>MWFFIILILSNISSAFSYYNITDHGAVPNNKTNEAAYTNGKAILDAFDKANQDSNQANRVVLLPPNQTFYFFNVSVSNLINVTLRIEGTFATSNNISEWEKILGPLNKHINDEDHPSSLIILNSTNFELTGNGILDGQGHDWWASVYSTKIDNRPFLYRMKHCKDVEIHHIHFKNTPFWTMDYVDMLNMYIHDIDVYVDWPAQRAFAKKFGYWNVETDDIYPLNTDGMDLRGKNILVENVKIECGDDAVAIKPTNSAGHEQNCTITGVCMDATNVGAYTNCSQDMVIRNIITIRTIGMAIGSIPPDPAINCIRNITFENIWNTFEPFHAFYIKTNPGNVGQGIVDGITARNIYANASTESFISISPQGQKQPGTTGSGCDPKWPINGTCTTQPLVNISNILIENAIGENSKRLPGILWIEGTFATSNNISEWANILGPLNPHINDEDHPSSLIIVNSTNFELTGNGILDGQGHDWWASVYSTKIDNRPFLYRMKHCKDVEIHHIHFKNTPFWTMDYVDMLNMYIHDIDVYVDWPAQRAFAKKFGYWNAETDDIYPLNTDGMDLRGKNILVENVKIECGDDAVAIKPTNSAGHEQNCTITGVCMDATNVGAYTNCSQDMVIRNIITIHTDGMAIGSIPPDPAINCIRNITFENIWNTFEPYHLLYIKTNPGNVGQGIVDRITARNIYANASRQPFITISPQGQKQPGTNGTGCDPHWPFNGTCNTQPLVSISNILVENAIGENSSRIP</sequence>
<keyword evidence="4" id="KW-0325">Glycoprotein</keyword>
<dbReference type="Proteomes" id="UP000887540">
    <property type="component" value="Unplaced"/>
</dbReference>
<dbReference type="PANTHER" id="PTHR31736:SF19">
    <property type="entry name" value="PECTIN LYASE SUPERFAMILY PROTEIN-RELATED"/>
    <property type="match status" value="1"/>
</dbReference>
<keyword evidence="5 6" id="KW-0326">Glycosidase</keyword>
<evidence type="ECO:0000313" key="9">
    <source>
        <dbReference type="WBParaSite" id="ACRNAN_scaffold283.g24755.t1"/>
    </source>
</evidence>
<evidence type="ECO:0000256" key="5">
    <source>
        <dbReference type="ARBA" id="ARBA00023295"/>
    </source>
</evidence>
<dbReference type="SUPFAM" id="SSF51126">
    <property type="entry name" value="Pectin lyase-like"/>
    <property type="match status" value="2"/>
</dbReference>
<evidence type="ECO:0000256" key="7">
    <source>
        <dbReference type="SAM" id="SignalP"/>
    </source>
</evidence>
<accession>A0A914DKU3</accession>
<dbReference type="GO" id="GO:0046576">
    <property type="term" value="F:rhamnogalacturonan alpha-L-rhamnopyranosyl-(1-&gt;4)-alpha-D-galactopyranosyluronide lyase activity"/>
    <property type="evidence" value="ECO:0007669"/>
    <property type="project" value="UniProtKB-ARBA"/>
</dbReference>
<feature type="chain" id="PRO_5036811177" evidence="7">
    <location>
        <begin position="18"/>
        <end position="747"/>
    </location>
</feature>
<dbReference type="WBParaSite" id="ACRNAN_scaffold283.g24755.t1">
    <property type="protein sequence ID" value="ACRNAN_scaffold283.g24755.t1"/>
    <property type="gene ID" value="ACRNAN_scaffold283.g24755"/>
</dbReference>
<protein>
    <submittedName>
        <fullName evidence="9">Glycoside hydrolase family 28 protein</fullName>
    </submittedName>
</protein>
<keyword evidence="3" id="KW-1015">Disulfide bond</keyword>
<evidence type="ECO:0000313" key="8">
    <source>
        <dbReference type="Proteomes" id="UP000887540"/>
    </source>
</evidence>
<keyword evidence="8" id="KW-1185">Reference proteome</keyword>
<feature type="signal peptide" evidence="7">
    <location>
        <begin position="1"/>
        <end position="17"/>
    </location>
</feature>
<proteinExistence type="inferred from homology"/>
<dbReference type="InterPro" id="IPR000743">
    <property type="entry name" value="Glyco_hydro_28"/>
</dbReference>
<comment type="similarity">
    <text evidence="1 6">Belongs to the glycosyl hydrolase 28 family.</text>
</comment>
<dbReference type="GO" id="GO:0005975">
    <property type="term" value="P:carbohydrate metabolic process"/>
    <property type="evidence" value="ECO:0007669"/>
    <property type="project" value="InterPro"/>
</dbReference>
<dbReference type="AlphaFoldDB" id="A0A914DKU3"/>
<name>A0A914DKU3_9BILA</name>
<organism evidence="8 9">
    <name type="scientific">Acrobeloides nanus</name>
    <dbReference type="NCBI Taxonomy" id="290746"/>
    <lineage>
        <taxon>Eukaryota</taxon>
        <taxon>Metazoa</taxon>
        <taxon>Ecdysozoa</taxon>
        <taxon>Nematoda</taxon>
        <taxon>Chromadorea</taxon>
        <taxon>Rhabditida</taxon>
        <taxon>Tylenchina</taxon>
        <taxon>Cephalobomorpha</taxon>
        <taxon>Cephaloboidea</taxon>
        <taxon>Cephalobidae</taxon>
        <taxon>Acrobeloides</taxon>
    </lineage>
</organism>